<dbReference type="Gene3D" id="3.30.530.20">
    <property type="match status" value="1"/>
</dbReference>
<dbReference type="InterPro" id="IPR023393">
    <property type="entry name" value="START-like_dom_sf"/>
</dbReference>
<dbReference type="CDD" id="cd07814">
    <property type="entry name" value="SRPBCC_CalC_Aha1-like"/>
    <property type="match status" value="1"/>
</dbReference>
<evidence type="ECO:0000313" key="3">
    <source>
        <dbReference type="EMBL" id="MDI9238276.1"/>
    </source>
</evidence>
<accession>A0ABT6XDZ2</accession>
<protein>
    <submittedName>
        <fullName evidence="3">SRPBCC domain-containing protein</fullName>
    </submittedName>
</protein>
<keyword evidence="4" id="KW-1185">Reference proteome</keyword>
<organism evidence="3 4">
    <name type="scientific">Lysobacter stagni</name>
    <dbReference type="NCBI Taxonomy" id="3045172"/>
    <lineage>
        <taxon>Bacteria</taxon>
        <taxon>Pseudomonadati</taxon>
        <taxon>Pseudomonadota</taxon>
        <taxon>Gammaproteobacteria</taxon>
        <taxon>Lysobacterales</taxon>
        <taxon>Lysobacteraceae</taxon>
        <taxon>Lysobacter</taxon>
    </lineage>
</organism>
<reference evidence="3 4" key="1">
    <citation type="submission" date="2023-05" db="EMBL/GenBank/DDBJ databases">
        <title>Lysobacter sp. strain LF1 Genome sequencing and assembly.</title>
        <authorList>
            <person name="Jung Y."/>
        </authorList>
    </citation>
    <scope>NUCLEOTIDE SEQUENCE [LARGE SCALE GENOMIC DNA]</scope>
    <source>
        <strain evidence="3 4">LF1</strain>
    </source>
</reference>
<dbReference type="EMBL" id="JASGBI010000001">
    <property type="protein sequence ID" value="MDI9238276.1"/>
    <property type="molecule type" value="Genomic_DNA"/>
</dbReference>
<dbReference type="RefSeq" id="WP_283211751.1">
    <property type="nucleotide sequence ID" value="NZ_JASGBI010000001.1"/>
</dbReference>
<dbReference type="SUPFAM" id="SSF55961">
    <property type="entry name" value="Bet v1-like"/>
    <property type="match status" value="1"/>
</dbReference>
<dbReference type="Proteomes" id="UP001321580">
    <property type="component" value="Unassembled WGS sequence"/>
</dbReference>
<comment type="similarity">
    <text evidence="1">Belongs to the AHA1 family.</text>
</comment>
<comment type="caution">
    <text evidence="3">The sequence shown here is derived from an EMBL/GenBank/DDBJ whole genome shotgun (WGS) entry which is preliminary data.</text>
</comment>
<evidence type="ECO:0000256" key="1">
    <source>
        <dbReference type="ARBA" id="ARBA00006817"/>
    </source>
</evidence>
<dbReference type="Pfam" id="PF08327">
    <property type="entry name" value="AHSA1"/>
    <property type="match status" value="1"/>
</dbReference>
<gene>
    <name evidence="3" type="ORF">QLQ15_05040</name>
</gene>
<sequence length="166" mass="18601">MNDQRREPDTQSIVLDEVFPHASETIWKALTTGDLIARWMMAPRGFEPVVGNRFTFQTTPAGEWDGLIHCQVLDVVPCERLSYRWRGGHSDNLGYGAPLDTVVTWTLVKADHGTRVRLVHSGFVLPKNDTAFRNMSEGWKKVVRNLDAVAGDADALPASHDHATRH</sequence>
<evidence type="ECO:0000313" key="4">
    <source>
        <dbReference type="Proteomes" id="UP001321580"/>
    </source>
</evidence>
<feature type="domain" description="Activator of Hsp90 ATPase homologue 1/2-like C-terminal" evidence="2">
    <location>
        <begin position="23"/>
        <end position="150"/>
    </location>
</feature>
<proteinExistence type="inferred from homology"/>
<name>A0ABT6XDZ2_9GAMM</name>
<evidence type="ECO:0000259" key="2">
    <source>
        <dbReference type="Pfam" id="PF08327"/>
    </source>
</evidence>
<dbReference type="InterPro" id="IPR013538">
    <property type="entry name" value="ASHA1/2-like_C"/>
</dbReference>